<evidence type="ECO:0000256" key="13">
    <source>
        <dbReference type="PIRSR" id="PIRSR603816-1"/>
    </source>
</evidence>
<dbReference type="PANTHER" id="PTHR30598:SF3">
    <property type="entry name" value="RESPIRATORY NITRATE REDUCTASE 1 GAMMA CHAIN"/>
    <property type="match status" value="1"/>
</dbReference>
<keyword evidence="3" id="KW-1003">Cell membrane</keyword>
<dbReference type="GO" id="GO:0042128">
    <property type="term" value="P:nitrate assimilation"/>
    <property type="evidence" value="ECO:0007669"/>
    <property type="project" value="UniProtKB-KW"/>
</dbReference>
<accession>E6W576</accession>
<evidence type="ECO:0000256" key="2">
    <source>
        <dbReference type="ARBA" id="ARBA00022448"/>
    </source>
</evidence>
<evidence type="ECO:0000256" key="6">
    <source>
        <dbReference type="ARBA" id="ARBA00022723"/>
    </source>
</evidence>
<dbReference type="eggNOG" id="COG2181">
    <property type="taxonomic scope" value="Bacteria"/>
</dbReference>
<feature type="binding site" description="axial binding residue" evidence="13">
    <location>
        <position position="54"/>
    </location>
    <ligand>
        <name>heme b</name>
        <dbReference type="ChEBI" id="CHEBI:60344"/>
        <label>1</label>
    </ligand>
    <ligandPart>
        <name>Fe</name>
        <dbReference type="ChEBI" id="CHEBI:18248"/>
    </ligandPart>
</feature>
<evidence type="ECO:0000313" key="17">
    <source>
        <dbReference type="Proteomes" id="UP000002572"/>
    </source>
</evidence>
<dbReference type="NCBIfam" id="TIGR00351">
    <property type="entry name" value="narI"/>
    <property type="match status" value="1"/>
</dbReference>
<proteinExistence type="predicted"/>
<keyword evidence="6" id="KW-0479">Metal-binding</keyword>
<evidence type="ECO:0000256" key="4">
    <source>
        <dbReference type="ARBA" id="ARBA00022617"/>
    </source>
</evidence>
<keyword evidence="2" id="KW-0813">Transport</keyword>
<name>E6W576_DESIS</name>
<dbReference type="Proteomes" id="UP000002572">
    <property type="component" value="Chromosome"/>
</dbReference>
<feature type="transmembrane region" description="Helical" evidence="14">
    <location>
        <begin position="186"/>
        <end position="210"/>
    </location>
</feature>
<keyword evidence="9" id="KW-0560">Oxidoreductase</keyword>
<keyword evidence="17" id="KW-1185">Reference proteome</keyword>
<reference evidence="16 17" key="1">
    <citation type="submission" date="2010-12" db="EMBL/GenBank/DDBJ databases">
        <title>Complete sequence of Desulfurispirillum indicum S5.</title>
        <authorList>
            <consortium name="US DOE Joint Genome Institute"/>
            <person name="Lucas S."/>
            <person name="Copeland A."/>
            <person name="Lapidus A."/>
            <person name="Cheng J.-F."/>
            <person name="Goodwin L."/>
            <person name="Pitluck S."/>
            <person name="Chertkov O."/>
            <person name="Held B."/>
            <person name="Detter J.C."/>
            <person name="Han C."/>
            <person name="Tapia R."/>
            <person name="Land M."/>
            <person name="Hauser L."/>
            <person name="Kyrpides N."/>
            <person name="Ivanova N."/>
            <person name="Mikhailova N."/>
            <person name="Haggblom M."/>
            <person name="Rauschenbach I."/>
            <person name="Bini E."/>
            <person name="Woyke T."/>
        </authorList>
    </citation>
    <scope>NUCLEOTIDE SEQUENCE [LARGE SCALE GENOMIC DNA]</scope>
    <source>
        <strain evidence="17">ATCC BAA-1389 / DSM 22839 / S5</strain>
    </source>
</reference>
<keyword evidence="11" id="KW-0534">Nitrate assimilation</keyword>
<dbReference type="RefSeq" id="WP_013507026.1">
    <property type="nucleotide sequence ID" value="NC_014836.1"/>
</dbReference>
<dbReference type="KEGG" id="din:Selin_2440"/>
<dbReference type="STRING" id="653733.Selin_2440"/>
<dbReference type="GO" id="GO:0019645">
    <property type="term" value="P:anaerobic electron transport chain"/>
    <property type="evidence" value="ECO:0007669"/>
    <property type="project" value="TreeGrafter"/>
</dbReference>
<keyword evidence="7" id="KW-0249">Electron transport</keyword>
<dbReference type="InterPro" id="IPR003816">
    <property type="entry name" value="Nitrate_red_gam"/>
</dbReference>
<dbReference type="GO" id="GO:0046872">
    <property type="term" value="F:metal ion binding"/>
    <property type="evidence" value="ECO:0007669"/>
    <property type="project" value="UniProtKB-KW"/>
</dbReference>
<evidence type="ECO:0000313" key="16">
    <source>
        <dbReference type="EMBL" id="ADU67155.1"/>
    </source>
</evidence>
<dbReference type="PANTHER" id="PTHR30598">
    <property type="entry name" value="NITRATE REDUCTASE PRIVATE CHAPERONE, REDOX ENZYME MATURATION PROTEIN REMP FAMILY"/>
    <property type="match status" value="1"/>
</dbReference>
<feature type="transmembrane region" description="Helical" evidence="14">
    <location>
        <begin position="82"/>
        <end position="105"/>
    </location>
</feature>
<dbReference type="InterPro" id="IPR023234">
    <property type="entry name" value="NarG-like_domain"/>
</dbReference>
<sequence>MPDLFFFAIFPYVAVVLAIGATWYRYSRDRYSHSSHSSQFLESPMLYWGSVPWHIAIFLVLAAHLLAFLFPAAWATLAGRPLRLYLLEVTGLALGITTVIGIALLMVRRFTRPRVKVVTTTMDWVLLLLLLLQVISGVVIAVTLRWGSVWYLHTATPWLWSLFSLSPQVEYMANLPWIVKFHAVNAFVLIAVLPFTRLVHVLSVPLGYLWRPAQVVIWNRRRTTGHN</sequence>
<organism evidence="16 17">
    <name type="scientific">Desulfurispirillum indicum (strain ATCC BAA-1389 / DSM 22839 / S5)</name>
    <dbReference type="NCBI Taxonomy" id="653733"/>
    <lineage>
        <taxon>Bacteria</taxon>
        <taxon>Pseudomonadati</taxon>
        <taxon>Chrysiogenota</taxon>
        <taxon>Chrysiogenia</taxon>
        <taxon>Chrysiogenales</taxon>
        <taxon>Chrysiogenaceae</taxon>
        <taxon>Desulfurispirillum</taxon>
    </lineage>
</organism>
<evidence type="ECO:0000256" key="7">
    <source>
        <dbReference type="ARBA" id="ARBA00022982"/>
    </source>
</evidence>
<evidence type="ECO:0000256" key="12">
    <source>
        <dbReference type="ARBA" id="ARBA00023136"/>
    </source>
</evidence>
<dbReference type="GO" id="GO:0005886">
    <property type="term" value="C:plasma membrane"/>
    <property type="evidence" value="ECO:0007669"/>
    <property type="project" value="UniProtKB-SubCell"/>
</dbReference>
<dbReference type="GO" id="GO:0009325">
    <property type="term" value="C:nitrate reductase complex"/>
    <property type="evidence" value="ECO:0007669"/>
    <property type="project" value="InterPro"/>
</dbReference>
<evidence type="ECO:0000259" key="15">
    <source>
        <dbReference type="Pfam" id="PF02665"/>
    </source>
</evidence>
<dbReference type="GO" id="GO:0020037">
    <property type="term" value="F:heme binding"/>
    <property type="evidence" value="ECO:0007669"/>
    <property type="project" value="TreeGrafter"/>
</dbReference>
<dbReference type="AlphaFoldDB" id="E6W576"/>
<dbReference type="InterPro" id="IPR051936">
    <property type="entry name" value="Heme-iron_electron_transfer"/>
</dbReference>
<evidence type="ECO:0000256" key="8">
    <source>
        <dbReference type="ARBA" id="ARBA00022989"/>
    </source>
</evidence>
<comment type="subcellular location">
    <subcellularLocation>
        <location evidence="1">Cell membrane</location>
        <topology evidence="1">Multi-pass membrane protein</topology>
    </subcellularLocation>
</comment>
<keyword evidence="5 14" id="KW-0812">Transmembrane</keyword>
<feature type="binding site" description="axial binding residue" evidence="13">
    <location>
        <position position="64"/>
    </location>
    <ligand>
        <name>heme b</name>
        <dbReference type="ChEBI" id="CHEBI:60344"/>
        <label>1</label>
    </ligand>
    <ligandPart>
        <name>Fe</name>
        <dbReference type="ChEBI" id="CHEBI:18248"/>
    </ligandPart>
</feature>
<dbReference type="InParanoid" id="E6W576"/>
<keyword evidence="8 14" id="KW-1133">Transmembrane helix</keyword>
<protein>
    <submittedName>
        <fullName evidence="16">Respiratory nitrate reductase, gamma subunit</fullName>
    </submittedName>
</protein>
<dbReference type="InterPro" id="IPR036197">
    <property type="entry name" value="NarG-like_sf"/>
</dbReference>
<evidence type="ECO:0000256" key="14">
    <source>
        <dbReference type="SAM" id="Phobius"/>
    </source>
</evidence>
<evidence type="ECO:0000256" key="3">
    <source>
        <dbReference type="ARBA" id="ARBA00022475"/>
    </source>
</evidence>
<evidence type="ECO:0000256" key="9">
    <source>
        <dbReference type="ARBA" id="ARBA00023002"/>
    </source>
</evidence>
<evidence type="ECO:0000256" key="5">
    <source>
        <dbReference type="ARBA" id="ARBA00022692"/>
    </source>
</evidence>
<dbReference type="FunCoup" id="E6W576">
    <property type="interactions" value="114"/>
</dbReference>
<dbReference type="GO" id="GO:0008940">
    <property type="term" value="F:nitrate reductase activity"/>
    <property type="evidence" value="ECO:0007669"/>
    <property type="project" value="InterPro"/>
</dbReference>
<dbReference type="Pfam" id="PF02665">
    <property type="entry name" value="Nitrate_red_gam"/>
    <property type="match status" value="1"/>
</dbReference>
<dbReference type="OrthoDB" id="9788113at2"/>
<feature type="domain" description="NarG-like" evidence="15">
    <location>
        <begin position="4"/>
        <end position="218"/>
    </location>
</feature>
<keyword evidence="10 13" id="KW-0408">Iron</keyword>
<feature type="transmembrane region" description="Helical" evidence="14">
    <location>
        <begin position="125"/>
        <end position="146"/>
    </location>
</feature>
<feature type="transmembrane region" description="Helical" evidence="14">
    <location>
        <begin position="45"/>
        <end position="70"/>
    </location>
</feature>
<evidence type="ECO:0000256" key="10">
    <source>
        <dbReference type="ARBA" id="ARBA00023004"/>
    </source>
</evidence>
<feature type="transmembrane region" description="Helical" evidence="14">
    <location>
        <begin position="6"/>
        <end position="24"/>
    </location>
</feature>
<evidence type="ECO:0000256" key="1">
    <source>
        <dbReference type="ARBA" id="ARBA00004651"/>
    </source>
</evidence>
<evidence type="ECO:0000256" key="11">
    <source>
        <dbReference type="ARBA" id="ARBA00023063"/>
    </source>
</evidence>
<dbReference type="HOGENOM" id="CLU_092378_0_0_0"/>
<gene>
    <name evidence="16" type="ordered locus">Selin_2440</name>
</gene>
<keyword evidence="12 14" id="KW-0472">Membrane</keyword>
<dbReference type="Gene3D" id="1.20.950.20">
    <property type="entry name" value="Transmembrane di-heme cytochromes, Chain C"/>
    <property type="match status" value="1"/>
</dbReference>
<feature type="binding site" description="axial binding residue" evidence="13">
    <location>
        <position position="182"/>
    </location>
    <ligand>
        <name>heme b</name>
        <dbReference type="ChEBI" id="CHEBI:60344"/>
        <label>1</label>
    </ligand>
    <ligandPart>
        <name>Fe</name>
        <dbReference type="ChEBI" id="CHEBI:18248"/>
    </ligandPart>
</feature>
<dbReference type="EMBL" id="CP002432">
    <property type="protein sequence ID" value="ADU67155.1"/>
    <property type="molecule type" value="Genomic_DNA"/>
</dbReference>
<feature type="binding site" description="axial binding residue" evidence="13">
    <location>
        <position position="200"/>
    </location>
    <ligand>
        <name>heme b</name>
        <dbReference type="ChEBI" id="CHEBI:60344"/>
        <label>1</label>
    </ligand>
    <ligandPart>
        <name>Fe</name>
        <dbReference type="ChEBI" id="CHEBI:18248"/>
    </ligandPart>
</feature>
<dbReference type="GO" id="GO:0009055">
    <property type="term" value="F:electron transfer activity"/>
    <property type="evidence" value="ECO:0007669"/>
    <property type="project" value="TreeGrafter"/>
</dbReference>
<keyword evidence="4 13" id="KW-0349">Heme</keyword>
<dbReference type="SUPFAM" id="SSF103501">
    <property type="entry name" value="Respiratory nitrate reductase 1 gamma chain"/>
    <property type="match status" value="1"/>
</dbReference>